<comment type="caution">
    <text evidence="1">The sequence shown here is derived from an EMBL/GenBank/DDBJ whole genome shotgun (WGS) entry which is preliminary data.</text>
</comment>
<dbReference type="AlphaFoldDB" id="A0A1V8NSA3"/>
<evidence type="ECO:0000313" key="1">
    <source>
        <dbReference type="EMBL" id="OQM39298.1"/>
    </source>
</evidence>
<dbReference type="EMBL" id="NAEW01000026">
    <property type="protein sequence ID" value="OQM39298.1"/>
    <property type="molecule type" value="Genomic_DNA"/>
</dbReference>
<dbReference type="Proteomes" id="UP000192573">
    <property type="component" value="Unassembled WGS sequence"/>
</dbReference>
<name>A0A1V8NSA3_CITBR</name>
<protein>
    <submittedName>
        <fullName evidence="1">Uncharacterized protein</fullName>
    </submittedName>
</protein>
<reference evidence="1 2" key="1">
    <citation type="submission" date="2017-03" db="EMBL/GenBank/DDBJ databases">
        <authorList>
            <person name="Afonso C.L."/>
            <person name="Miller P.J."/>
            <person name="Scott M.A."/>
            <person name="Spackman E."/>
            <person name="Goraichik I."/>
            <person name="Dimitrov K.M."/>
            <person name="Suarez D.L."/>
            <person name="Swayne D.E."/>
        </authorList>
    </citation>
    <scope>NUCLEOTIDE SEQUENCE [LARGE SCALE GENOMIC DNA]</scope>
    <source>
        <strain evidence="1 2">ATCC 51113</strain>
    </source>
</reference>
<sequence length="117" mass="13670">MELRLKTSVLIQKLMEIDKTVPFDADVVTGEEWWPTPISRVYHKPPHTYVEFETGEQSQDDPDELSVYSELEIRAHQMMQIRDFVQSNKGLKPEEIVSEINVQIERLRAMAEAILKQ</sequence>
<gene>
    <name evidence="1" type="ORF">BZK42_25400</name>
</gene>
<organism evidence="1 2">
    <name type="scientific">Citrobacter braakii</name>
    <dbReference type="NCBI Taxonomy" id="57706"/>
    <lineage>
        <taxon>Bacteria</taxon>
        <taxon>Pseudomonadati</taxon>
        <taxon>Pseudomonadota</taxon>
        <taxon>Gammaproteobacteria</taxon>
        <taxon>Enterobacterales</taxon>
        <taxon>Enterobacteriaceae</taxon>
        <taxon>Citrobacter</taxon>
        <taxon>Citrobacter freundii complex</taxon>
    </lineage>
</organism>
<proteinExistence type="predicted"/>
<accession>A0A1V8NSA3</accession>
<evidence type="ECO:0000313" key="2">
    <source>
        <dbReference type="Proteomes" id="UP000192573"/>
    </source>
</evidence>